<dbReference type="RefSeq" id="WP_380589528.1">
    <property type="nucleotide sequence ID" value="NZ_JBHSQJ010000147.1"/>
</dbReference>
<organism evidence="1 2">
    <name type="scientific">Streptacidiphilus monticola</name>
    <dbReference type="NCBI Taxonomy" id="2161674"/>
    <lineage>
        <taxon>Bacteria</taxon>
        <taxon>Bacillati</taxon>
        <taxon>Actinomycetota</taxon>
        <taxon>Actinomycetes</taxon>
        <taxon>Kitasatosporales</taxon>
        <taxon>Streptomycetaceae</taxon>
        <taxon>Streptacidiphilus</taxon>
    </lineage>
</organism>
<comment type="caution">
    <text evidence="1">The sequence shown here is derived from an EMBL/GenBank/DDBJ whole genome shotgun (WGS) entry which is preliminary data.</text>
</comment>
<keyword evidence="2" id="KW-1185">Reference proteome</keyword>
<accession>A0ABW1G962</accession>
<proteinExistence type="predicted"/>
<dbReference type="EMBL" id="JBHSQJ010000147">
    <property type="protein sequence ID" value="MFC5911124.1"/>
    <property type="molecule type" value="Genomic_DNA"/>
</dbReference>
<reference evidence="2" key="1">
    <citation type="journal article" date="2019" name="Int. J. Syst. Evol. Microbiol.">
        <title>The Global Catalogue of Microorganisms (GCM) 10K type strain sequencing project: providing services to taxonomists for standard genome sequencing and annotation.</title>
        <authorList>
            <consortium name="The Broad Institute Genomics Platform"/>
            <consortium name="The Broad Institute Genome Sequencing Center for Infectious Disease"/>
            <person name="Wu L."/>
            <person name="Ma J."/>
        </authorList>
    </citation>
    <scope>NUCLEOTIDE SEQUENCE [LARGE SCALE GENOMIC DNA]</scope>
    <source>
        <strain evidence="2">JCM 4816</strain>
    </source>
</reference>
<evidence type="ECO:0000313" key="2">
    <source>
        <dbReference type="Proteomes" id="UP001596174"/>
    </source>
</evidence>
<sequence length="99" mass="10988">MALEREQTREDRLRVLGEVRAGGAPALIRVLLRARLGDEAAAEARPAELLDALPETNWLDDQAILRGARIGVDDRLCDLTPAQRATLVDTLFRLPVHRP</sequence>
<protein>
    <submittedName>
        <fullName evidence="1">Uncharacterized protein</fullName>
    </submittedName>
</protein>
<dbReference type="Proteomes" id="UP001596174">
    <property type="component" value="Unassembled WGS sequence"/>
</dbReference>
<gene>
    <name evidence="1" type="ORF">ACFP3V_28450</name>
</gene>
<name>A0ABW1G962_9ACTN</name>
<dbReference type="Gene3D" id="1.10.8.50">
    <property type="match status" value="1"/>
</dbReference>
<evidence type="ECO:0000313" key="1">
    <source>
        <dbReference type="EMBL" id="MFC5911124.1"/>
    </source>
</evidence>